<evidence type="ECO:0000256" key="1">
    <source>
        <dbReference type="ARBA" id="ARBA00001966"/>
    </source>
</evidence>
<dbReference type="InterPro" id="IPR013785">
    <property type="entry name" value="Aldolase_TIM"/>
</dbReference>
<dbReference type="InterPro" id="IPR023885">
    <property type="entry name" value="4Fe4S-binding_SPASM_dom"/>
</dbReference>
<dbReference type="SFLD" id="SFLDG01386">
    <property type="entry name" value="main_SPASM_domain-containing"/>
    <property type="match status" value="1"/>
</dbReference>
<evidence type="ECO:0000256" key="7">
    <source>
        <dbReference type="ARBA" id="ARBA00023601"/>
    </source>
</evidence>
<dbReference type="Proteomes" id="UP001169719">
    <property type="component" value="Unassembled WGS sequence"/>
</dbReference>
<name>A0ABT7Y5J8_9VIBR</name>
<dbReference type="SFLD" id="SFLDS00029">
    <property type="entry name" value="Radical_SAM"/>
    <property type="match status" value="1"/>
</dbReference>
<dbReference type="SUPFAM" id="SSF102114">
    <property type="entry name" value="Radical SAM enzymes"/>
    <property type="match status" value="1"/>
</dbReference>
<dbReference type="NCBIfam" id="TIGR04085">
    <property type="entry name" value="rSAM_more_4Fe4S"/>
    <property type="match status" value="1"/>
</dbReference>
<gene>
    <name evidence="9" type="ORF">QWJ08_18415</name>
</gene>
<dbReference type="SFLD" id="SFLDF00285">
    <property type="entry name" value="anaerobic_Ser-type_sulfatase-m"/>
    <property type="match status" value="1"/>
</dbReference>
<dbReference type="Gene3D" id="3.20.20.70">
    <property type="entry name" value="Aldolase class I"/>
    <property type="match status" value="1"/>
</dbReference>
<sequence>MSEVKPASKPIQRLNIMTKPIGSKCNIDCTYCYYLSKQDLLGHSKQYDNRFSEEMLEHYIQSYIEQQNFPEIIFHWQGGEPTLLGVKFFRDVVRLQKKYSPKGVTIENNLQTNGILLNDEWGKFLHKNNFLVGISIDGPELIHNAHRTNRTGRGTFKQTMKGIEVLHKHKVNFATLTCVNNVSGASPLEVYRFLRDEVRSPQMQFIPIVEPKSFREIAPQRWLESEQLFQGMPETEPNHPNSIVEPWCVSAYQWGDFLIEVFDEWFNNDVGQVHVPYFEAWIESWMGRVNPLCTHSPMCGKGLAIEHNGDVFACDHYVYPEYKLGNINDKTLEEMQFSPQQEHFGKAKEGSLPTQCRQCEYQFSCFGECPKNRFLKTLQGEPGLNYLCAGWKKFYQHADPYISMLVASMGYPVHKSINPEAMKIRFK</sequence>
<reference evidence="9" key="1">
    <citation type="submission" date="2024-05" db="EMBL/GenBank/DDBJ databases">
        <title>Genome Sequences of Four Agar- Degrading Marine Bacteria.</title>
        <authorList>
            <person name="Phillips E.K."/>
            <person name="Shaffer J.C."/>
            <person name="Henson M.W."/>
            <person name="Temperton B."/>
            <person name="Thrash C.J."/>
            <person name="Martin M.O."/>
        </authorList>
    </citation>
    <scope>NUCLEOTIDE SEQUENCE</scope>
    <source>
        <strain evidence="9">EKP203</strain>
    </source>
</reference>
<dbReference type="Pfam" id="PF04055">
    <property type="entry name" value="Radical_SAM"/>
    <property type="match status" value="1"/>
</dbReference>
<dbReference type="InterPro" id="IPR007197">
    <property type="entry name" value="rSAM"/>
</dbReference>
<dbReference type="PROSITE" id="PS51918">
    <property type="entry name" value="RADICAL_SAM"/>
    <property type="match status" value="1"/>
</dbReference>
<dbReference type="PANTHER" id="PTHR43273:SF3">
    <property type="entry name" value="ANAEROBIC SULFATASE-MATURATING ENZYME HOMOLOG ASLB-RELATED"/>
    <property type="match status" value="1"/>
</dbReference>
<dbReference type="SFLD" id="SFLDG01072">
    <property type="entry name" value="dehydrogenase_like"/>
    <property type="match status" value="1"/>
</dbReference>
<dbReference type="EMBL" id="JAUEOZ010000002">
    <property type="protein sequence ID" value="MDN2483321.1"/>
    <property type="molecule type" value="Genomic_DNA"/>
</dbReference>
<dbReference type="SFLD" id="SFLDG01384">
    <property type="entry name" value="thioether_bond_formation_requi"/>
    <property type="match status" value="1"/>
</dbReference>
<dbReference type="NCBIfam" id="TIGR03942">
    <property type="entry name" value="sulfatase_rSAM"/>
    <property type="match status" value="1"/>
</dbReference>
<keyword evidence="5" id="KW-0408">Iron</keyword>
<dbReference type="RefSeq" id="WP_289963381.1">
    <property type="nucleotide sequence ID" value="NZ_JAUEOZ010000002.1"/>
</dbReference>
<keyword evidence="6" id="KW-0411">Iron-sulfur</keyword>
<keyword evidence="4" id="KW-0479">Metal-binding</keyword>
<protein>
    <submittedName>
        <fullName evidence="9">Anaerobic sulfatase maturase</fullName>
    </submittedName>
</protein>
<dbReference type="Pfam" id="PF13186">
    <property type="entry name" value="SPASM"/>
    <property type="match status" value="1"/>
</dbReference>
<dbReference type="CDD" id="cd21120">
    <property type="entry name" value="SPASM_anSME"/>
    <property type="match status" value="1"/>
</dbReference>
<organism evidence="9 10">
    <name type="scientific">Vibrio agarivorans</name>
    <dbReference type="NCBI Taxonomy" id="153622"/>
    <lineage>
        <taxon>Bacteria</taxon>
        <taxon>Pseudomonadati</taxon>
        <taxon>Pseudomonadota</taxon>
        <taxon>Gammaproteobacteria</taxon>
        <taxon>Vibrionales</taxon>
        <taxon>Vibrionaceae</taxon>
        <taxon>Vibrio</taxon>
    </lineage>
</organism>
<dbReference type="InterPro" id="IPR047207">
    <property type="entry name" value="SPASM_anSME"/>
</dbReference>
<evidence type="ECO:0000313" key="10">
    <source>
        <dbReference type="Proteomes" id="UP001169719"/>
    </source>
</evidence>
<comment type="similarity">
    <text evidence="7">Belongs to the radical SAM superfamily. Anaerobic sulfatase-maturating enzyme family.</text>
</comment>
<proteinExistence type="inferred from homology"/>
<dbReference type="SFLD" id="SFLDG01067">
    <property type="entry name" value="SPASM/twitch_domain_containing"/>
    <property type="match status" value="1"/>
</dbReference>
<dbReference type="InterPro" id="IPR023867">
    <property type="entry name" value="Sulphatase_maturase_rSAM"/>
</dbReference>
<evidence type="ECO:0000259" key="8">
    <source>
        <dbReference type="PROSITE" id="PS51918"/>
    </source>
</evidence>
<evidence type="ECO:0000256" key="3">
    <source>
        <dbReference type="ARBA" id="ARBA00022691"/>
    </source>
</evidence>
<evidence type="ECO:0000256" key="5">
    <source>
        <dbReference type="ARBA" id="ARBA00023004"/>
    </source>
</evidence>
<evidence type="ECO:0000256" key="2">
    <source>
        <dbReference type="ARBA" id="ARBA00022485"/>
    </source>
</evidence>
<keyword evidence="10" id="KW-1185">Reference proteome</keyword>
<comment type="cofactor">
    <cofactor evidence="1">
        <name>[4Fe-4S] cluster</name>
        <dbReference type="ChEBI" id="CHEBI:49883"/>
    </cofactor>
</comment>
<dbReference type="CDD" id="cd01335">
    <property type="entry name" value="Radical_SAM"/>
    <property type="match status" value="1"/>
</dbReference>
<evidence type="ECO:0000256" key="4">
    <source>
        <dbReference type="ARBA" id="ARBA00022723"/>
    </source>
</evidence>
<dbReference type="PANTHER" id="PTHR43273">
    <property type="entry name" value="ANAEROBIC SULFATASE-MATURATING ENZYME HOMOLOG ASLB-RELATED"/>
    <property type="match status" value="1"/>
</dbReference>
<accession>A0ABT7Y5J8</accession>
<feature type="domain" description="Radical SAM core" evidence="8">
    <location>
        <begin position="8"/>
        <end position="235"/>
    </location>
</feature>
<keyword evidence="2" id="KW-0004">4Fe-4S</keyword>
<comment type="caution">
    <text evidence="9">The sequence shown here is derived from an EMBL/GenBank/DDBJ whole genome shotgun (WGS) entry which is preliminary data.</text>
</comment>
<evidence type="ECO:0000313" key="9">
    <source>
        <dbReference type="EMBL" id="MDN2483321.1"/>
    </source>
</evidence>
<dbReference type="InterPro" id="IPR058240">
    <property type="entry name" value="rSAM_sf"/>
</dbReference>
<dbReference type="InterPro" id="IPR034491">
    <property type="entry name" value="Anaerob_Ser_sulfatase-maturase"/>
</dbReference>
<evidence type="ECO:0000256" key="6">
    <source>
        <dbReference type="ARBA" id="ARBA00023014"/>
    </source>
</evidence>
<keyword evidence="3" id="KW-0949">S-adenosyl-L-methionine</keyword>